<dbReference type="Pfam" id="PF00076">
    <property type="entry name" value="RRM_1"/>
    <property type="match status" value="1"/>
</dbReference>
<evidence type="ECO:0000256" key="3">
    <source>
        <dbReference type="ARBA" id="ARBA00004127"/>
    </source>
</evidence>
<keyword evidence="7" id="KW-0328">Glycosyltransferase</keyword>
<dbReference type="InterPro" id="IPR035979">
    <property type="entry name" value="RBD_domain_sf"/>
</dbReference>
<evidence type="ECO:0000256" key="14">
    <source>
        <dbReference type="ARBA" id="ARBA00023211"/>
    </source>
</evidence>
<gene>
    <name evidence="20" type="ORF">NXF25_018734</name>
</gene>
<dbReference type="PANTHER" id="PTHR13872">
    <property type="entry name" value="DOLICHYL-DIPHOSPHOOLIGOSACCHARIDE--PROTEIN GLYCOSYLTRANSFERASE SUBUNIT"/>
    <property type="match status" value="1"/>
</dbReference>
<evidence type="ECO:0000256" key="18">
    <source>
        <dbReference type="SAM" id="Phobius"/>
    </source>
</evidence>
<keyword evidence="9 18" id="KW-0812">Transmembrane</keyword>
<keyword evidence="13 18" id="KW-0472">Membrane</keyword>
<comment type="cofactor">
    <cofactor evidence="2">
        <name>Mg(2+)</name>
        <dbReference type="ChEBI" id="CHEBI:18420"/>
    </cofactor>
</comment>
<dbReference type="SUPFAM" id="SSF54928">
    <property type="entry name" value="RNA-binding domain, RBD"/>
    <property type="match status" value="1"/>
</dbReference>
<feature type="region of interest" description="Disordered" evidence="17">
    <location>
        <begin position="430"/>
        <end position="472"/>
    </location>
</feature>
<feature type="transmembrane region" description="Helical" evidence="18">
    <location>
        <begin position="616"/>
        <end position="634"/>
    </location>
</feature>
<protein>
    <recommendedName>
        <fullName evidence="6">dolichyl-diphosphooligosaccharide--protein glycotransferase</fullName>
        <ecNumber evidence="6">2.4.99.18</ecNumber>
    </recommendedName>
</protein>
<keyword evidence="14" id="KW-0464">Manganese</keyword>
<feature type="region of interest" description="Disordered" evidence="17">
    <location>
        <begin position="29"/>
        <end position="62"/>
    </location>
</feature>
<dbReference type="EC" id="2.4.99.18" evidence="6"/>
<evidence type="ECO:0000256" key="11">
    <source>
        <dbReference type="ARBA" id="ARBA00022842"/>
    </source>
</evidence>
<comment type="caution">
    <text evidence="20">The sequence shown here is derived from an EMBL/GenBank/DDBJ whole genome shotgun (WGS) entry which is preliminary data.</text>
</comment>
<dbReference type="Proteomes" id="UP001474421">
    <property type="component" value="Unassembled WGS sequence"/>
</dbReference>
<evidence type="ECO:0000256" key="2">
    <source>
        <dbReference type="ARBA" id="ARBA00001946"/>
    </source>
</evidence>
<comment type="cofactor">
    <cofactor evidence="1">
        <name>Mn(2+)</name>
        <dbReference type="ChEBI" id="CHEBI:29035"/>
    </cofactor>
</comment>
<dbReference type="SMART" id="SM00360">
    <property type="entry name" value="RRM"/>
    <property type="match status" value="2"/>
</dbReference>
<sequence>MPLSRRRGPCCCCCCKGGSRNLRAAWSKEDGENCQPGGSKAKSRHNPAQRRTPPAVEDPPALLALSPTLSPAASEPACPPGHKRQKDCCRRGAASLSRAPFCGSASSGFFPSLRASSGQAGPVQPGVEVFVDGVPGGASRVELRDLFEAAVPGVVVKVALMKQFAFIHLRDEAAAERAIQKLNGHLLHCHHVVVEFSRPRPTHTVKTFVGNVSAACTSGELRVLFQEFGPIIECHIMKGVGEASLLIVLDVNGRSLVGSAHFSLSGSSRRVPRLAILASFPSSFRTRCSTAIYGFHFIFLNLLRTPSGTNLFSTEVTFAIFGSKVRSFWSRRPAYSHIHYFLSHPSATSLSRASSVSRPFSGAAFGCWRRLPRGAIVLRSLEERWRQGSASPVSKRDADKIATSAVSSSFAKRAEGTGRILFRRRALGGETARTPGNNMAEHSVTDQKPKSSAAVSSSSNSQGLANSRGSSLAATGPGAGGGLAQPVGWQSLLSFTILFLAWLAGFSSRLFAVIRFESIIHEFDPWFNYRSTHHLASHGFYEFLNWFDERAWYPLGRIVGGTVYPGLMVTAGLIHWILNMLNITVHIRDVCVFLAPVFSGLTSISTFILTRELWNQGAGLLAACFIAVVPGYISRSVAGSFDNEGIAIFALQFTYYLWVKSVKTGSVFWTICCCLSYFYMVSAWGGYVFIINLIPLHVFVLLLMQRYSRRVYIDKRKRRYHLRV</sequence>
<reference evidence="20 21" key="1">
    <citation type="journal article" date="2024" name="Proc. Natl. Acad. Sci. U.S.A.">
        <title>The genetic regulatory architecture and epigenomic basis for age-related changes in rattlesnake venom.</title>
        <authorList>
            <person name="Hogan M.P."/>
            <person name="Holding M.L."/>
            <person name="Nystrom G.S."/>
            <person name="Colston T.J."/>
            <person name="Bartlett D.A."/>
            <person name="Mason A.J."/>
            <person name="Ellsworth S.A."/>
            <person name="Rautsaw R.M."/>
            <person name="Lawrence K.C."/>
            <person name="Strickland J.L."/>
            <person name="He B."/>
            <person name="Fraser P."/>
            <person name="Margres M.J."/>
            <person name="Gilbert D.M."/>
            <person name="Gibbs H.L."/>
            <person name="Parkinson C.L."/>
            <person name="Rokyta D.R."/>
        </authorList>
    </citation>
    <scope>NUCLEOTIDE SEQUENCE [LARGE SCALE GENOMIC DNA]</scope>
    <source>
        <strain evidence="20">DRR0105</strain>
    </source>
</reference>
<evidence type="ECO:0000256" key="6">
    <source>
        <dbReference type="ARBA" id="ARBA00012605"/>
    </source>
</evidence>
<organism evidence="20 21">
    <name type="scientific">Crotalus adamanteus</name>
    <name type="common">Eastern diamondback rattlesnake</name>
    <dbReference type="NCBI Taxonomy" id="8729"/>
    <lineage>
        <taxon>Eukaryota</taxon>
        <taxon>Metazoa</taxon>
        <taxon>Chordata</taxon>
        <taxon>Craniata</taxon>
        <taxon>Vertebrata</taxon>
        <taxon>Euteleostomi</taxon>
        <taxon>Lepidosauria</taxon>
        <taxon>Squamata</taxon>
        <taxon>Bifurcata</taxon>
        <taxon>Unidentata</taxon>
        <taxon>Episquamata</taxon>
        <taxon>Toxicofera</taxon>
        <taxon>Serpentes</taxon>
        <taxon>Colubroidea</taxon>
        <taxon>Viperidae</taxon>
        <taxon>Crotalinae</taxon>
        <taxon>Crotalus</taxon>
    </lineage>
</organism>
<feature type="transmembrane region" description="Helical" evidence="18">
    <location>
        <begin position="492"/>
        <end position="514"/>
    </location>
</feature>
<dbReference type="GO" id="GO:0004579">
    <property type="term" value="F:dolichyl-diphosphooligosaccharide-protein glycotransferase activity"/>
    <property type="evidence" value="ECO:0007669"/>
    <property type="project" value="UniProtKB-EC"/>
</dbReference>
<feature type="domain" description="RRM" evidence="19">
    <location>
        <begin position="127"/>
        <end position="199"/>
    </location>
</feature>
<proteinExistence type="inferred from homology"/>
<keyword evidence="11" id="KW-0460">Magnesium</keyword>
<comment type="similarity">
    <text evidence="5">Belongs to the STT3 family.</text>
</comment>
<keyword evidence="10" id="KW-0479">Metal-binding</keyword>
<dbReference type="GO" id="GO:0046872">
    <property type="term" value="F:metal ion binding"/>
    <property type="evidence" value="ECO:0007669"/>
    <property type="project" value="UniProtKB-KW"/>
</dbReference>
<evidence type="ECO:0000256" key="8">
    <source>
        <dbReference type="ARBA" id="ARBA00022679"/>
    </source>
</evidence>
<accession>A0AAW1B0Q5</accession>
<keyword evidence="12 18" id="KW-1133">Transmembrane helix</keyword>
<name>A0AAW1B0Q5_CROAD</name>
<dbReference type="Gene3D" id="3.30.70.330">
    <property type="match status" value="2"/>
</dbReference>
<feature type="compositionally biased region" description="Low complexity" evidence="17">
    <location>
        <begin position="451"/>
        <end position="472"/>
    </location>
</feature>
<evidence type="ECO:0000313" key="21">
    <source>
        <dbReference type="Proteomes" id="UP001474421"/>
    </source>
</evidence>
<dbReference type="PROSITE" id="PS50102">
    <property type="entry name" value="RRM"/>
    <property type="match status" value="1"/>
</dbReference>
<evidence type="ECO:0000256" key="1">
    <source>
        <dbReference type="ARBA" id="ARBA00001936"/>
    </source>
</evidence>
<evidence type="ECO:0000256" key="15">
    <source>
        <dbReference type="ARBA" id="ARBA00048829"/>
    </source>
</evidence>
<evidence type="ECO:0000256" key="7">
    <source>
        <dbReference type="ARBA" id="ARBA00022676"/>
    </source>
</evidence>
<evidence type="ECO:0000256" key="16">
    <source>
        <dbReference type="PROSITE-ProRule" id="PRU00176"/>
    </source>
</evidence>
<feature type="transmembrane region" description="Helical" evidence="18">
    <location>
        <begin position="684"/>
        <end position="704"/>
    </location>
</feature>
<evidence type="ECO:0000256" key="17">
    <source>
        <dbReference type="SAM" id="MobiDB-lite"/>
    </source>
</evidence>
<dbReference type="GO" id="GO:0003723">
    <property type="term" value="F:RNA binding"/>
    <property type="evidence" value="ECO:0007669"/>
    <property type="project" value="UniProtKB-UniRule"/>
</dbReference>
<dbReference type="Pfam" id="PF02516">
    <property type="entry name" value="STT3"/>
    <property type="match status" value="1"/>
</dbReference>
<dbReference type="GO" id="GO:0043687">
    <property type="term" value="P:post-translational protein modification"/>
    <property type="evidence" value="ECO:0007669"/>
    <property type="project" value="TreeGrafter"/>
</dbReference>
<keyword evidence="21" id="KW-1185">Reference proteome</keyword>
<evidence type="ECO:0000256" key="4">
    <source>
        <dbReference type="ARBA" id="ARBA00004922"/>
    </source>
</evidence>
<dbReference type="PANTHER" id="PTHR13872:SF1">
    <property type="entry name" value="DOLICHYL-DIPHOSPHOOLIGOSACCHARIDE--PROTEIN GLYCOSYLTRANSFERASE SUBUNIT STT3B"/>
    <property type="match status" value="1"/>
</dbReference>
<evidence type="ECO:0000256" key="9">
    <source>
        <dbReference type="ARBA" id="ARBA00022692"/>
    </source>
</evidence>
<comment type="catalytic activity">
    <reaction evidence="15">
        <text>a di-trans,poly-cis-dolichyl diphosphooligosaccharide + L-asparaginyl-[protein] = N(4)-(oligosaccharide-(1-&gt;4)-N-acetyl-beta-D-glucosaminyl-(1-&gt;4)-N-acetyl-beta-D-glucosaminyl)-L-asparaginyl-[protein] + a di-trans,poly-cis-dolichyl diphosphate + H(+)</text>
        <dbReference type="Rhea" id="RHEA:22980"/>
        <dbReference type="Rhea" id="RHEA-COMP:12804"/>
        <dbReference type="Rhea" id="RHEA-COMP:12805"/>
        <dbReference type="Rhea" id="RHEA-COMP:19506"/>
        <dbReference type="Rhea" id="RHEA-COMP:19509"/>
        <dbReference type="ChEBI" id="CHEBI:15378"/>
        <dbReference type="ChEBI" id="CHEBI:50347"/>
        <dbReference type="ChEBI" id="CHEBI:57497"/>
        <dbReference type="ChEBI" id="CHEBI:57570"/>
        <dbReference type="ChEBI" id="CHEBI:132529"/>
        <dbReference type="EC" id="2.4.99.18"/>
    </reaction>
</comment>
<evidence type="ECO:0000256" key="10">
    <source>
        <dbReference type="ARBA" id="ARBA00022723"/>
    </source>
</evidence>
<keyword evidence="16" id="KW-0694">RNA-binding</keyword>
<evidence type="ECO:0000256" key="5">
    <source>
        <dbReference type="ARBA" id="ARBA00010810"/>
    </source>
</evidence>
<dbReference type="InterPro" id="IPR003674">
    <property type="entry name" value="Oligo_trans_STT3"/>
</dbReference>
<dbReference type="GO" id="GO:0012505">
    <property type="term" value="C:endomembrane system"/>
    <property type="evidence" value="ECO:0007669"/>
    <property type="project" value="UniProtKB-SubCell"/>
</dbReference>
<feature type="transmembrane region" description="Helical" evidence="18">
    <location>
        <begin position="558"/>
        <end position="578"/>
    </location>
</feature>
<dbReference type="GO" id="GO:0018279">
    <property type="term" value="P:protein N-linked glycosylation via asparagine"/>
    <property type="evidence" value="ECO:0007669"/>
    <property type="project" value="TreeGrafter"/>
</dbReference>
<evidence type="ECO:0000256" key="13">
    <source>
        <dbReference type="ARBA" id="ARBA00023136"/>
    </source>
</evidence>
<dbReference type="InterPro" id="IPR012677">
    <property type="entry name" value="Nucleotide-bd_a/b_plait_sf"/>
</dbReference>
<dbReference type="InterPro" id="IPR000504">
    <property type="entry name" value="RRM_dom"/>
</dbReference>
<feature type="transmembrane region" description="Helical" evidence="18">
    <location>
        <begin position="590"/>
        <end position="610"/>
    </location>
</feature>
<keyword evidence="8" id="KW-0808">Transferase</keyword>
<evidence type="ECO:0000259" key="19">
    <source>
        <dbReference type="PROSITE" id="PS50102"/>
    </source>
</evidence>
<comment type="subcellular location">
    <subcellularLocation>
        <location evidence="3">Endomembrane system</location>
        <topology evidence="3">Multi-pass membrane protein</topology>
    </subcellularLocation>
</comment>
<comment type="pathway">
    <text evidence="4">Protein modification; protein glycosylation.</text>
</comment>
<dbReference type="EMBL" id="JAOTOJ010000009">
    <property type="protein sequence ID" value="KAK9395373.1"/>
    <property type="molecule type" value="Genomic_DNA"/>
</dbReference>
<dbReference type="GO" id="GO:0016020">
    <property type="term" value="C:membrane"/>
    <property type="evidence" value="ECO:0007669"/>
    <property type="project" value="InterPro"/>
</dbReference>
<dbReference type="AlphaFoldDB" id="A0AAW1B0Q5"/>
<evidence type="ECO:0000313" key="20">
    <source>
        <dbReference type="EMBL" id="KAK9395373.1"/>
    </source>
</evidence>
<dbReference type="InterPro" id="IPR048307">
    <property type="entry name" value="STT3_N"/>
</dbReference>
<evidence type="ECO:0000256" key="12">
    <source>
        <dbReference type="ARBA" id="ARBA00022989"/>
    </source>
</evidence>